<evidence type="ECO:0000256" key="11">
    <source>
        <dbReference type="ARBA" id="ARBA00023277"/>
    </source>
</evidence>
<dbReference type="Gene3D" id="3.40.1190.20">
    <property type="match status" value="1"/>
</dbReference>
<dbReference type="Proteomes" id="UP000320593">
    <property type="component" value="Unassembled WGS sequence"/>
</dbReference>
<comment type="cofactor">
    <cofactor evidence="12">
        <name>Mg(2+)</name>
        <dbReference type="ChEBI" id="CHEBI:18420"/>
    </cofactor>
    <text evidence="12">Requires a divalent cation, most likely magnesium in vivo, as an electrophilic catalyst to aid phosphoryl group transfer. It is the chelate of the metal and the nucleotide that is the actual substrate.</text>
</comment>
<dbReference type="AlphaFoldDB" id="A0A562TJH0"/>
<feature type="binding site" evidence="12">
    <location>
        <position position="139"/>
    </location>
    <ligand>
        <name>substrate</name>
    </ligand>
</feature>
<dbReference type="InterPro" id="IPR002173">
    <property type="entry name" value="Carboh/pur_kinase_PfkB_CS"/>
</dbReference>
<dbReference type="PRINTS" id="PR00990">
    <property type="entry name" value="RIBOKINASE"/>
</dbReference>
<dbReference type="OrthoDB" id="9775849at2"/>
<dbReference type="GO" id="GO:0004747">
    <property type="term" value="F:ribokinase activity"/>
    <property type="evidence" value="ECO:0007669"/>
    <property type="project" value="UniProtKB-UniRule"/>
</dbReference>
<evidence type="ECO:0000256" key="5">
    <source>
        <dbReference type="ARBA" id="ARBA00022723"/>
    </source>
</evidence>
<comment type="similarity">
    <text evidence="1">Belongs to the carbohydrate kinase pfkB family.</text>
</comment>
<evidence type="ECO:0000313" key="14">
    <source>
        <dbReference type="EMBL" id="TWI93186.1"/>
    </source>
</evidence>
<feature type="binding site" evidence="12">
    <location>
        <position position="253"/>
    </location>
    <ligand>
        <name>substrate</name>
    </ligand>
</feature>
<dbReference type="InterPro" id="IPR011877">
    <property type="entry name" value="Ribokinase"/>
</dbReference>
<evidence type="ECO:0000256" key="12">
    <source>
        <dbReference type="HAMAP-Rule" id="MF_01987"/>
    </source>
</evidence>
<accession>A0A562TJH0</accession>
<feature type="binding site" evidence="12">
    <location>
        <position position="286"/>
    </location>
    <ligand>
        <name>K(+)</name>
        <dbReference type="ChEBI" id="CHEBI:29103"/>
    </ligand>
</feature>
<keyword evidence="9 12" id="KW-0460">Magnesium</keyword>
<comment type="function">
    <text evidence="12">Catalyzes the phosphorylation of ribose at O-5 in a reaction requiring ATP and magnesium. The resulting D-ribose-5-phosphate can then be used either for sythesis of nucleotides, histidine, and tryptophan, or as a component of the pentose phosphate pathway.</text>
</comment>
<dbReference type="GO" id="GO:0019303">
    <property type="term" value="P:D-ribose catabolic process"/>
    <property type="evidence" value="ECO:0007669"/>
    <property type="project" value="UniProtKB-UniRule"/>
</dbReference>
<keyword evidence="6 12" id="KW-0547">Nucleotide-binding</keyword>
<keyword evidence="15" id="KW-1185">Reference proteome</keyword>
<name>A0A562TJH0_9HYPH</name>
<protein>
    <recommendedName>
        <fullName evidence="3 12">Ribokinase</fullName>
        <shortName evidence="12">RK</shortName>
        <ecNumber evidence="2 12">2.7.1.15</ecNumber>
    </recommendedName>
</protein>
<evidence type="ECO:0000256" key="4">
    <source>
        <dbReference type="ARBA" id="ARBA00022679"/>
    </source>
</evidence>
<reference evidence="14 15" key="1">
    <citation type="submission" date="2019-07" db="EMBL/GenBank/DDBJ databases">
        <title>Genomic Encyclopedia of Archaeal and Bacterial Type Strains, Phase II (KMG-II): from individual species to whole genera.</title>
        <authorList>
            <person name="Goeker M."/>
        </authorList>
    </citation>
    <scope>NUCLEOTIDE SEQUENCE [LARGE SCALE GENOMIC DNA]</scope>
    <source>
        <strain evidence="14 15">ATCC BAA-252</strain>
    </source>
</reference>
<feature type="domain" description="Carbohydrate kinase PfkB" evidence="13">
    <location>
        <begin position="3"/>
        <end position="295"/>
    </location>
</feature>
<feature type="binding site" evidence="12">
    <location>
        <position position="249"/>
    </location>
    <ligand>
        <name>K(+)</name>
        <dbReference type="ChEBI" id="CHEBI:29103"/>
    </ligand>
</feature>
<dbReference type="EC" id="2.7.1.15" evidence="2 12"/>
<dbReference type="Pfam" id="PF00294">
    <property type="entry name" value="PfkB"/>
    <property type="match status" value="1"/>
</dbReference>
<dbReference type="CDD" id="cd01174">
    <property type="entry name" value="ribokinase"/>
    <property type="match status" value="1"/>
</dbReference>
<evidence type="ECO:0000256" key="7">
    <source>
        <dbReference type="ARBA" id="ARBA00022777"/>
    </source>
</evidence>
<keyword evidence="11 12" id="KW-0119">Carbohydrate metabolism</keyword>
<comment type="similarity">
    <text evidence="12">Belongs to the carbohydrate kinase PfkB family. Ribokinase subfamily.</text>
</comment>
<keyword evidence="10 12" id="KW-0630">Potassium</keyword>
<dbReference type="UniPathway" id="UPA00916">
    <property type="reaction ID" value="UER00889"/>
</dbReference>
<keyword evidence="4 12" id="KW-0808">Transferase</keyword>
<feature type="binding site" evidence="12">
    <location>
        <begin position="221"/>
        <end position="226"/>
    </location>
    <ligand>
        <name>ATP</name>
        <dbReference type="ChEBI" id="CHEBI:30616"/>
    </ligand>
</feature>
<gene>
    <name evidence="12" type="primary">rbsK</name>
    <name evidence="14" type="ORF">JM93_00741</name>
</gene>
<comment type="catalytic activity">
    <reaction evidence="12">
        <text>D-ribose + ATP = D-ribose 5-phosphate + ADP + H(+)</text>
        <dbReference type="Rhea" id="RHEA:13697"/>
        <dbReference type="ChEBI" id="CHEBI:15378"/>
        <dbReference type="ChEBI" id="CHEBI:30616"/>
        <dbReference type="ChEBI" id="CHEBI:47013"/>
        <dbReference type="ChEBI" id="CHEBI:78346"/>
        <dbReference type="ChEBI" id="CHEBI:456216"/>
        <dbReference type="EC" id="2.7.1.15"/>
    </reaction>
</comment>
<feature type="binding site" evidence="12">
    <location>
        <position position="185"/>
    </location>
    <ligand>
        <name>ATP</name>
        <dbReference type="ChEBI" id="CHEBI:30616"/>
    </ligand>
</feature>
<keyword evidence="7 12" id="KW-0418">Kinase</keyword>
<feature type="active site" description="Proton acceptor" evidence="12">
    <location>
        <position position="253"/>
    </location>
</feature>
<feature type="binding site" evidence="12">
    <location>
        <position position="288"/>
    </location>
    <ligand>
        <name>K(+)</name>
        <dbReference type="ChEBI" id="CHEBI:29103"/>
    </ligand>
</feature>
<evidence type="ECO:0000313" key="15">
    <source>
        <dbReference type="Proteomes" id="UP000320593"/>
    </source>
</evidence>
<keyword evidence="8 12" id="KW-0067">ATP-binding</keyword>
<feature type="binding site" evidence="12">
    <location>
        <position position="283"/>
    </location>
    <ligand>
        <name>K(+)</name>
        <dbReference type="ChEBI" id="CHEBI:29103"/>
    </ligand>
</feature>
<comment type="pathway">
    <text evidence="12">Carbohydrate metabolism; D-ribose degradation; D-ribose 5-phosphate from beta-D-ribopyranose: step 2/2.</text>
</comment>
<dbReference type="SUPFAM" id="SSF53613">
    <property type="entry name" value="Ribokinase-like"/>
    <property type="match status" value="1"/>
</dbReference>
<evidence type="ECO:0000259" key="13">
    <source>
        <dbReference type="Pfam" id="PF00294"/>
    </source>
</evidence>
<dbReference type="GO" id="GO:0005829">
    <property type="term" value="C:cytosol"/>
    <property type="evidence" value="ECO:0007669"/>
    <property type="project" value="TreeGrafter"/>
</dbReference>
<comment type="caution">
    <text evidence="14">The sequence shown here is derived from an EMBL/GenBank/DDBJ whole genome shotgun (WGS) entry which is preliminary data.</text>
</comment>
<dbReference type="GO" id="GO:0046872">
    <property type="term" value="F:metal ion binding"/>
    <property type="evidence" value="ECO:0007669"/>
    <property type="project" value="UniProtKB-KW"/>
</dbReference>
<keyword evidence="12" id="KW-0963">Cytoplasm</keyword>
<feature type="binding site" evidence="12">
    <location>
        <position position="292"/>
    </location>
    <ligand>
        <name>K(+)</name>
        <dbReference type="ChEBI" id="CHEBI:29103"/>
    </ligand>
</feature>
<feature type="binding site" evidence="12">
    <location>
        <begin position="11"/>
        <end position="13"/>
    </location>
    <ligand>
        <name>substrate</name>
    </ligand>
</feature>
<organism evidence="14 15">
    <name type="scientific">Roseibium hamelinense</name>
    <dbReference type="NCBI Taxonomy" id="150831"/>
    <lineage>
        <taxon>Bacteria</taxon>
        <taxon>Pseudomonadati</taxon>
        <taxon>Pseudomonadota</taxon>
        <taxon>Alphaproteobacteria</taxon>
        <taxon>Hyphomicrobiales</taxon>
        <taxon>Stappiaceae</taxon>
        <taxon>Roseibium</taxon>
    </lineage>
</organism>
<comment type="caution">
    <text evidence="12">Lacks conserved residue(s) required for the propagation of feature annotation.</text>
</comment>
<proteinExistence type="inferred from homology"/>
<feature type="binding site" evidence="12">
    <location>
        <position position="247"/>
    </location>
    <ligand>
        <name>K(+)</name>
        <dbReference type="ChEBI" id="CHEBI:29103"/>
    </ligand>
</feature>
<keyword evidence="5 12" id="KW-0479">Metal-binding</keyword>
<dbReference type="InterPro" id="IPR029056">
    <property type="entry name" value="Ribokinase-like"/>
</dbReference>
<feature type="binding site" evidence="12">
    <location>
        <begin position="39"/>
        <end position="43"/>
    </location>
    <ligand>
        <name>substrate</name>
    </ligand>
</feature>
<evidence type="ECO:0000256" key="2">
    <source>
        <dbReference type="ARBA" id="ARBA00012035"/>
    </source>
</evidence>
<evidence type="ECO:0000256" key="9">
    <source>
        <dbReference type="ARBA" id="ARBA00022842"/>
    </source>
</evidence>
<dbReference type="PANTHER" id="PTHR10584">
    <property type="entry name" value="SUGAR KINASE"/>
    <property type="match status" value="1"/>
</dbReference>
<evidence type="ECO:0000256" key="3">
    <source>
        <dbReference type="ARBA" id="ARBA00016943"/>
    </source>
</evidence>
<dbReference type="PROSITE" id="PS00584">
    <property type="entry name" value="PFKB_KINASES_2"/>
    <property type="match status" value="1"/>
</dbReference>
<comment type="subunit">
    <text evidence="12">Homodimer.</text>
</comment>
<dbReference type="HAMAP" id="MF_01987">
    <property type="entry name" value="Ribokinase"/>
    <property type="match status" value="1"/>
</dbReference>
<dbReference type="GO" id="GO:0005524">
    <property type="term" value="F:ATP binding"/>
    <property type="evidence" value="ECO:0007669"/>
    <property type="project" value="UniProtKB-UniRule"/>
</dbReference>
<dbReference type="InterPro" id="IPR011611">
    <property type="entry name" value="PfkB_dom"/>
</dbReference>
<dbReference type="PANTHER" id="PTHR10584:SF166">
    <property type="entry name" value="RIBOKINASE"/>
    <property type="match status" value="1"/>
</dbReference>
<comment type="activity regulation">
    <text evidence="12">Activated by a monovalent cation that binds near, but not in, the active site. The most likely occupant of the site in vivo is potassium. Ion binding induces a conformational change that may alter substrate affinity.</text>
</comment>
<dbReference type="InterPro" id="IPR002139">
    <property type="entry name" value="Ribo/fructo_kinase"/>
</dbReference>
<feature type="binding site" evidence="12">
    <location>
        <begin position="252"/>
        <end position="253"/>
    </location>
    <ligand>
        <name>ATP</name>
        <dbReference type="ChEBI" id="CHEBI:30616"/>
    </ligand>
</feature>
<dbReference type="EMBL" id="VLLF01000001">
    <property type="protein sequence ID" value="TWI93186.1"/>
    <property type="molecule type" value="Genomic_DNA"/>
</dbReference>
<evidence type="ECO:0000256" key="1">
    <source>
        <dbReference type="ARBA" id="ARBA00005380"/>
    </source>
</evidence>
<evidence type="ECO:0000256" key="8">
    <source>
        <dbReference type="ARBA" id="ARBA00022840"/>
    </source>
</evidence>
<comment type="subcellular location">
    <subcellularLocation>
        <location evidence="12">Cytoplasm</location>
    </subcellularLocation>
</comment>
<sequence>MKPVTIVGSVNIDLVCYLDRWPEIGETIPVRETATALGGKGANQAVAAKKLGADVTLVAAIGQDAFGQSAAADLKGLGVTCRLAQLADHQTGLAFIDVGPDGNNLIRLSAGANAALRPADAEQHADLLQNSSVVLLQNEIALETSLAAARLARQGDALVIMDPAPAPAAAWGPDVLAAFDILTPNASEAGSLLGRTLSTLEDALAAADTLAGRGLKGAVVTMGGHGVAWSFGNERGMRTAPKVAAIDTVAAGDCFNGALAAELARGSHFEEAIAFAMRAAALATTRKGASSSLPDLKELETFSAVETA</sequence>
<evidence type="ECO:0000256" key="10">
    <source>
        <dbReference type="ARBA" id="ARBA00022958"/>
    </source>
</evidence>
<evidence type="ECO:0000256" key="6">
    <source>
        <dbReference type="ARBA" id="ARBA00022741"/>
    </source>
</evidence>